<gene>
    <name evidence="2" type="ORF">HX840_03595</name>
    <name evidence="1" type="ORF">HX854_04710</name>
</gene>
<evidence type="ECO:0000313" key="2">
    <source>
        <dbReference type="EMBL" id="NWK00972.1"/>
    </source>
</evidence>
<evidence type="ECO:0008006" key="5">
    <source>
        <dbReference type="Google" id="ProtNLM"/>
    </source>
</evidence>
<dbReference type="Proteomes" id="UP000520052">
    <property type="component" value="Unassembled WGS sequence"/>
</dbReference>
<comment type="caution">
    <text evidence="2">The sequence shown here is derived from an EMBL/GenBank/DDBJ whole genome shotgun (WGS) entry which is preliminary data.</text>
</comment>
<dbReference type="Proteomes" id="UP000547822">
    <property type="component" value="Unassembled WGS sequence"/>
</dbReference>
<reference evidence="3 4" key="1">
    <citation type="journal article" date="2019" name="Environ. Microbiol.">
        <title>Genomics insights into ecotype formation of ammonia-oxidizing archaea in the deep ocean.</title>
        <authorList>
            <person name="Wang Y."/>
            <person name="Huang J.M."/>
            <person name="Cui G.J."/>
            <person name="Nunoura T."/>
            <person name="Takaki Y."/>
            <person name="Li W.L."/>
            <person name="Li J."/>
            <person name="Gao Z.M."/>
            <person name="Takai K."/>
            <person name="Zhang A.Q."/>
            <person name="Stepanauskas R."/>
        </authorList>
    </citation>
    <scope>NUCLEOTIDE SEQUENCE [LARGE SCALE GENOMIC DNA]</scope>
    <source>
        <strain evidence="2 4">T1L9</strain>
        <strain evidence="1 3">T3L1</strain>
    </source>
</reference>
<evidence type="ECO:0000313" key="3">
    <source>
        <dbReference type="Proteomes" id="UP000520052"/>
    </source>
</evidence>
<protein>
    <recommendedName>
        <fullName evidence="5">TrmB family transcriptional regulator</fullName>
    </recommendedName>
</protein>
<organism evidence="2 4">
    <name type="scientific">Marine Group I thaumarchaeote</name>
    <dbReference type="NCBI Taxonomy" id="2511932"/>
    <lineage>
        <taxon>Archaea</taxon>
        <taxon>Nitrososphaerota</taxon>
        <taxon>Marine Group I</taxon>
    </lineage>
</organism>
<sequence length="116" mass="13418">MYSKIENDLVSEIKLDLIQAKVYLLVTCYGKMSSIKIAEKLKISLNDAQKAAKELITLGAFIDFSETEFEAMHPRFTAVNMYRKMCERENIKFKQNKVIDNMGVILEKPYDDARTK</sequence>
<name>A0A7K4NK20_9ARCH</name>
<dbReference type="EMBL" id="JACATD010000003">
    <property type="protein sequence ID" value="NWK00972.1"/>
    <property type="molecule type" value="Genomic_DNA"/>
</dbReference>
<reference evidence="2" key="2">
    <citation type="submission" date="2020-06" db="EMBL/GenBank/DDBJ databases">
        <authorList>
            <person name="Wang Y."/>
        </authorList>
    </citation>
    <scope>NUCLEOTIDE SEQUENCE</scope>
    <source>
        <strain evidence="2">T1L9</strain>
        <strain evidence="1">T3L1</strain>
    </source>
</reference>
<evidence type="ECO:0000313" key="1">
    <source>
        <dbReference type="EMBL" id="NWJ84013.1"/>
    </source>
</evidence>
<dbReference type="AlphaFoldDB" id="A0A7K4NK20"/>
<dbReference type="EMBL" id="JACATC010000005">
    <property type="protein sequence ID" value="NWJ84013.1"/>
    <property type="molecule type" value="Genomic_DNA"/>
</dbReference>
<accession>A0A7K4NK20</accession>
<proteinExistence type="predicted"/>
<evidence type="ECO:0000313" key="4">
    <source>
        <dbReference type="Proteomes" id="UP000547822"/>
    </source>
</evidence>